<proteinExistence type="predicted"/>
<gene>
    <name evidence="1" type="ORF">B5M42_04055</name>
</gene>
<dbReference type="Gene3D" id="3.30.70.1280">
    <property type="entry name" value="SP0830-like domains"/>
    <property type="match status" value="1"/>
</dbReference>
<name>A0A4Y8Q8X9_9BACL</name>
<dbReference type="SUPFAM" id="SSF160379">
    <property type="entry name" value="SP0830-like"/>
    <property type="match status" value="1"/>
</dbReference>
<dbReference type="PANTHER" id="PTHR36439:SF1">
    <property type="entry name" value="DUF1697 DOMAIN-CONTAINING PROTEIN"/>
    <property type="match status" value="1"/>
</dbReference>
<dbReference type="EMBL" id="MYFO01000003">
    <property type="protein sequence ID" value="TFE91002.1"/>
    <property type="molecule type" value="Genomic_DNA"/>
</dbReference>
<protein>
    <submittedName>
        <fullName evidence="1">Cytoplasmic protein</fullName>
    </submittedName>
</protein>
<evidence type="ECO:0000313" key="2">
    <source>
        <dbReference type="Proteomes" id="UP000298246"/>
    </source>
</evidence>
<sequence>MTIHVALLRGINVSGHNIIKMAELRKALEAMGLQRVQTYIQSGNIVFEAAAGPQELEEQIRERIQADFGLKISVMVRTAEEFAAIMAHCPYAFEALKEGESIHVSMLSELPSQAQLERLPAWESAVDEYTIVGREVYQLYRQRTLDSKLGAHVAKIPLPATARNWKTMLKLEAMIRAMQE</sequence>
<dbReference type="Proteomes" id="UP000298246">
    <property type="component" value="Unassembled WGS sequence"/>
</dbReference>
<dbReference type="Pfam" id="PF08002">
    <property type="entry name" value="DUF1697"/>
    <property type="match status" value="1"/>
</dbReference>
<accession>A0A4Y8Q8X9</accession>
<organism evidence="1 2">
    <name type="scientific">Paenibacillus athensensis</name>
    <dbReference type="NCBI Taxonomy" id="1967502"/>
    <lineage>
        <taxon>Bacteria</taxon>
        <taxon>Bacillati</taxon>
        <taxon>Bacillota</taxon>
        <taxon>Bacilli</taxon>
        <taxon>Bacillales</taxon>
        <taxon>Paenibacillaceae</taxon>
        <taxon>Paenibacillus</taxon>
    </lineage>
</organism>
<dbReference type="RefSeq" id="WP_134749978.1">
    <property type="nucleotide sequence ID" value="NZ_MYFO02000007.1"/>
</dbReference>
<dbReference type="PANTHER" id="PTHR36439">
    <property type="entry name" value="BLL4334 PROTEIN"/>
    <property type="match status" value="1"/>
</dbReference>
<dbReference type="AlphaFoldDB" id="A0A4Y8Q8X9"/>
<keyword evidence="2" id="KW-1185">Reference proteome</keyword>
<dbReference type="OrthoDB" id="9806494at2"/>
<dbReference type="InterPro" id="IPR012545">
    <property type="entry name" value="DUF1697"/>
</dbReference>
<reference evidence="1 2" key="1">
    <citation type="submission" date="2017-03" db="EMBL/GenBank/DDBJ databases">
        <title>Isolation of Levoglucosan Utilizing Bacteria.</title>
        <authorList>
            <person name="Arya A.S."/>
        </authorList>
    </citation>
    <scope>NUCLEOTIDE SEQUENCE [LARGE SCALE GENOMIC DNA]</scope>
    <source>
        <strain evidence="1 2">MEC069</strain>
    </source>
</reference>
<comment type="caution">
    <text evidence="1">The sequence shown here is derived from an EMBL/GenBank/DDBJ whole genome shotgun (WGS) entry which is preliminary data.</text>
</comment>
<evidence type="ECO:0000313" key="1">
    <source>
        <dbReference type="EMBL" id="TFE91002.1"/>
    </source>
</evidence>
<dbReference type="PIRSF" id="PIRSF008502">
    <property type="entry name" value="UCP008502"/>
    <property type="match status" value="1"/>
</dbReference>